<dbReference type="PANTHER" id="PTHR47628">
    <property type="match status" value="1"/>
</dbReference>
<dbReference type="CDD" id="cd06355">
    <property type="entry name" value="PBP1_FmdD-like"/>
    <property type="match status" value="1"/>
</dbReference>
<dbReference type="PROSITE" id="PS51318">
    <property type="entry name" value="TAT"/>
    <property type="match status" value="1"/>
</dbReference>
<proteinExistence type="predicted"/>
<dbReference type="PANTHER" id="PTHR47628:SF1">
    <property type="entry name" value="ALIPHATIC AMIDASE EXPRESSION-REGULATING PROTEIN"/>
    <property type="match status" value="1"/>
</dbReference>
<dbReference type="Proteomes" id="UP000449846">
    <property type="component" value="Unassembled WGS sequence"/>
</dbReference>
<dbReference type="OrthoDB" id="9802022at2"/>
<feature type="chain" id="PRO_5032721708" evidence="1">
    <location>
        <begin position="38"/>
        <end position="421"/>
    </location>
</feature>
<dbReference type="EMBL" id="WMIG01000003">
    <property type="protein sequence ID" value="MTH59524.1"/>
    <property type="molecule type" value="Genomic_DNA"/>
</dbReference>
<accession>A0A844HM71</accession>
<keyword evidence="3" id="KW-1185">Reference proteome</keyword>
<dbReference type="AlphaFoldDB" id="A0A844HM71"/>
<dbReference type="InterPro" id="IPR017777">
    <property type="entry name" value="ABC_urea-bd_UrtA"/>
</dbReference>
<protein>
    <submittedName>
        <fullName evidence="2">Urea ABC transporter substrate-binding protein</fullName>
    </submittedName>
</protein>
<evidence type="ECO:0000313" key="2">
    <source>
        <dbReference type="EMBL" id="MTH59524.1"/>
    </source>
</evidence>
<sequence>MTKKSPQSPLGAPSRRAFLAASAALSASLFLPKGLKAQDFPTAAVNTTGLAVTDTDVTVGILHSVTGTMAISETGSVQAEKLAIDQINKMGGVLGRQIKFVQEDGASDWPTFAEKARKLLVDDKVASVMGCWTSASRKAVLPVFEQYNGMLYYPTFYEGLEQSPNVIYTGQEATQQIISGIDWVTQNKGAKTFYLLGSDYIWPRTSNKIARKHIEKLGLEVVGEEYYPLGHTTFNSVINKIKLKKPDVIYAIVVGGSNVAFYKQLKAAGIDMTKEKPLLLTISVTEDEIRGIGGENIDGAYACMKYFQSLDNPNNLDFVKSFKDMYGQDMVIGDVTQAAYLGPWLWKAAVEKAGSFDIDKIKAASPGIELATAPEGYVKVHENHHLWSKTRVGHAQPDGQYKVVFETADLVEPNPFPEGYQ</sequence>
<dbReference type="SUPFAM" id="SSF53822">
    <property type="entry name" value="Periplasmic binding protein-like I"/>
    <property type="match status" value="1"/>
</dbReference>
<gene>
    <name evidence="2" type="primary">urtA</name>
    <name evidence="2" type="ORF">GL300_09880</name>
</gene>
<evidence type="ECO:0000313" key="3">
    <source>
        <dbReference type="Proteomes" id="UP000449846"/>
    </source>
</evidence>
<dbReference type="Pfam" id="PF13433">
    <property type="entry name" value="Peripla_BP_5"/>
    <property type="match status" value="1"/>
</dbReference>
<dbReference type="InterPro" id="IPR006311">
    <property type="entry name" value="TAT_signal"/>
</dbReference>
<organism evidence="2 3">
    <name type="scientific">Paracoccus litorisediminis</name>
    <dbReference type="NCBI Taxonomy" id="2006130"/>
    <lineage>
        <taxon>Bacteria</taxon>
        <taxon>Pseudomonadati</taxon>
        <taxon>Pseudomonadota</taxon>
        <taxon>Alphaproteobacteria</taxon>
        <taxon>Rhodobacterales</taxon>
        <taxon>Paracoccaceae</taxon>
        <taxon>Paracoccus</taxon>
    </lineage>
</organism>
<dbReference type="Gene3D" id="3.40.50.2300">
    <property type="match status" value="2"/>
</dbReference>
<feature type="signal peptide" evidence="1">
    <location>
        <begin position="1"/>
        <end position="37"/>
    </location>
</feature>
<dbReference type="NCBIfam" id="TIGR03407">
    <property type="entry name" value="urea_ABC_UrtA"/>
    <property type="match status" value="1"/>
</dbReference>
<reference evidence="2 3" key="1">
    <citation type="submission" date="2019-11" db="EMBL/GenBank/DDBJ databases">
        <authorList>
            <person name="Dong K."/>
        </authorList>
    </citation>
    <scope>NUCLEOTIDE SEQUENCE [LARGE SCALE GENOMIC DNA]</scope>
    <source>
        <strain evidence="2 3">NBRC 112902</strain>
    </source>
</reference>
<keyword evidence="1" id="KW-0732">Signal</keyword>
<dbReference type="RefSeq" id="WP_155039457.1">
    <property type="nucleotide sequence ID" value="NZ_JBHGCD010000003.1"/>
</dbReference>
<comment type="caution">
    <text evidence="2">The sequence shown here is derived from an EMBL/GenBank/DDBJ whole genome shotgun (WGS) entry which is preliminary data.</text>
</comment>
<evidence type="ECO:0000256" key="1">
    <source>
        <dbReference type="SAM" id="SignalP"/>
    </source>
</evidence>
<dbReference type="InterPro" id="IPR028082">
    <property type="entry name" value="Peripla_BP_I"/>
</dbReference>
<name>A0A844HM71_9RHOB</name>